<keyword evidence="2" id="KW-1185">Reference proteome</keyword>
<proteinExistence type="predicted"/>
<dbReference type="EMBL" id="JABBFZ010000027">
    <property type="protein sequence ID" value="NML34931.1"/>
    <property type="molecule type" value="Genomic_DNA"/>
</dbReference>
<name>A0A7Y0A1S7_9BURK</name>
<dbReference type="Proteomes" id="UP000583127">
    <property type="component" value="Unassembled WGS sequence"/>
</dbReference>
<sequence>MRSTALPSHQYGDPCRVLEEKQAREANEQKRAEKRRTLTVRKEWSEARKAAEALFTLPQPIREL</sequence>
<reference evidence="1 2" key="1">
    <citation type="submission" date="2020-04" db="EMBL/GenBank/DDBJ databases">
        <title>Paraburkholderia sp. G-4-1-8 isolated from soil.</title>
        <authorList>
            <person name="Dahal R.H."/>
        </authorList>
    </citation>
    <scope>NUCLEOTIDE SEQUENCE [LARGE SCALE GENOMIC DNA]</scope>
    <source>
        <strain evidence="1 2">G-4-1-8</strain>
    </source>
</reference>
<accession>A0A7Y0A1S7</accession>
<organism evidence="1 2">
    <name type="scientific">Paraburkholderia antibiotica</name>
    <dbReference type="NCBI Taxonomy" id="2728839"/>
    <lineage>
        <taxon>Bacteria</taxon>
        <taxon>Pseudomonadati</taxon>
        <taxon>Pseudomonadota</taxon>
        <taxon>Betaproteobacteria</taxon>
        <taxon>Burkholderiales</taxon>
        <taxon>Burkholderiaceae</taxon>
        <taxon>Paraburkholderia</taxon>
    </lineage>
</organism>
<comment type="caution">
    <text evidence="1">The sequence shown here is derived from an EMBL/GenBank/DDBJ whole genome shotgun (WGS) entry which is preliminary data.</text>
</comment>
<protein>
    <submittedName>
        <fullName evidence="1">Uncharacterized protein</fullName>
    </submittedName>
</protein>
<gene>
    <name evidence="1" type="ORF">HHL14_29420</name>
</gene>
<evidence type="ECO:0000313" key="1">
    <source>
        <dbReference type="EMBL" id="NML34931.1"/>
    </source>
</evidence>
<dbReference type="AlphaFoldDB" id="A0A7Y0A1S7"/>
<evidence type="ECO:0000313" key="2">
    <source>
        <dbReference type="Proteomes" id="UP000583127"/>
    </source>
</evidence>